<evidence type="ECO:0000256" key="9">
    <source>
        <dbReference type="RuleBase" id="RU000520"/>
    </source>
</evidence>
<dbReference type="InterPro" id="IPR027417">
    <property type="entry name" value="P-loop_NTPase"/>
</dbReference>
<feature type="binding site" evidence="8">
    <location>
        <begin position="298"/>
        <end position="304"/>
    </location>
    <ligand>
        <name>substrate</name>
    </ligand>
</feature>
<dbReference type="PROSITE" id="PS01266">
    <property type="entry name" value="ADENYLOSUCCIN_SYN_1"/>
    <property type="match status" value="1"/>
</dbReference>
<keyword evidence="8" id="KW-0963">Cytoplasm</keyword>
<keyword evidence="2 8" id="KW-0436">Ligase</keyword>
<sequence length="443" mass="48288">MPGIVVIGTQWGDEGKGKVTDLLSDEMQMVVRFQGGNNAGHTIVYDHHTLKLHLIPSGILYPHILPVIGNGVIINPKVLLEEIDKLEAMDVDASRLRISYNSHIILPYHETIDGLMEERRGGKNLGTTLRGIGPTYSDRSARTGIRMQEMLDPSLFGQQVREAVEKKNELISCFYGGAELDPDTVGAAYEGYAMRLKDYLADTGLLVKQALNAGSNVLFEGAQGLMLDLDHGTYPFVTSSNTVAGAACAGAGVGPKDIDEIIGVTKAYVTRVGSGPFPTEQDNEIGCHMQEVGGEFGTTTGRRRRCGWFDMVILRYAIRLNSLTGLAITKLDVLSGFDTLKVCMGYESGGEVTEEFPQLSGEFEECKPVYKELPGWKSDISEARSLDELPVEARDYLQFIQAAGGIPIKLVSVGPARHQTIVLEGDGEPLRQGRLVFQDDLPL</sequence>
<comment type="cofactor">
    <cofactor evidence="8">
        <name>Mg(2+)</name>
        <dbReference type="ChEBI" id="CHEBI:18420"/>
    </cofactor>
    <text evidence="8">Binds 1 Mg(2+) ion per subunit.</text>
</comment>
<proteinExistence type="inferred from homology"/>
<feature type="binding site" description="in other chain" evidence="8">
    <location>
        <position position="238"/>
    </location>
    <ligand>
        <name>IMP</name>
        <dbReference type="ChEBI" id="CHEBI:58053"/>
        <note>ligand shared between dimeric partners</note>
    </ligand>
</feature>
<evidence type="ECO:0000256" key="1">
    <source>
        <dbReference type="ARBA" id="ARBA00011738"/>
    </source>
</evidence>
<comment type="pathway">
    <text evidence="8 9">Purine metabolism; AMP biosynthesis via de novo pathway; AMP from IMP: step 1/2.</text>
</comment>
<dbReference type="InterPro" id="IPR001114">
    <property type="entry name" value="Adenylosuccinate_synthetase"/>
</dbReference>
<comment type="subunit">
    <text evidence="1 8">Homodimer.</text>
</comment>
<feature type="active site" description="Proton donor" evidence="8">
    <location>
        <position position="41"/>
    </location>
</feature>
<feature type="binding site" evidence="8">
    <location>
        <begin position="40"/>
        <end position="42"/>
    </location>
    <ligand>
        <name>GTP</name>
        <dbReference type="ChEBI" id="CHEBI:37565"/>
    </ligand>
</feature>
<dbReference type="AlphaFoldDB" id="A0A1F2WK78"/>
<dbReference type="InterPro" id="IPR042110">
    <property type="entry name" value="Adenylosuccinate_synth_dom2"/>
</dbReference>
<dbReference type="Gene3D" id="1.10.300.10">
    <property type="entry name" value="Adenylosuccinate Synthetase, subunit A, domain 2"/>
    <property type="match status" value="1"/>
</dbReference>
<keyword evidence="4 8" id="KW-0547">Nucleotide-binding</keyword>
<organism evidence="10 11">
    <name type="scientific">Candidatus Solincola sediminis</name>
    <dbReference type="NCBI Taxonomy" id="1797199"/>
    <lineage>
        <taxon>Bacteria</taxon>
        <taxon>Bacillati</taxon>
        <taxon>Actinomycetota</taxon>
        <taxon>Candidatus Geothermincolia</taxon>
        <taxon>Candidatus Geothermincolales</taxon>
        <taxon>Candidatus Geothermincolaceae</taxon>
        <taxon>Candidatus Solincola</taxon>
    </lineage>
</organism>
<evidence type="ECO:0000256" key="5">
    <source>
        <dbReference type="ARBA" id="ARBA00022755"/>
    </source>
</evidence>
<feature type="binding site" description="in other chain" evidence="8">
    <location>
        <position position="128"/>
    </location>
    <ligand>
        <name>IMP</name>
        <dbReference type="ChEBI" id="CHEBI:58053"/>
        <note>ligand shared between dimeric partners</note>
    </ligand>
</feature>
<dbReference type="GO" id="GO:0005737">
    <property type="term" value="C:cytoplasm"/>
    <property type="evidence" value="ECO:0007669"/>
    <property type="project" value="UniProtKB-SubCell"/>
</dbReference>
<dbReference type="Proteomes" id="UP000177876">
    <property type="component" value="Unassembled WGS sequence"/>
</dbReference>
<keyword evidence="7 8" id="KW-0342">GTP-binding</keyword>
<evidence type="ECO:0000256" key="3">
    <source>
        <dbReference type="ARBA" id="ARBA00022723"/>
    </source>
</evidence>
<feature type="binding site" description="in other chain" evidence="8">
    <location>
        <begin position="13"/>
        <end position="16"/>
    </location>
    <ligand>
        <name>IMP</name>
        <dbReference type="ChEBI" id="CHEBI:58053"/>
        <note>ligand shared between dimeric partners</note>
    </ligand>
</feature>
<feature type="active site" description="Proton acceptor" evidence="8">
    <location>
        <position position="13"/>
    </location>
</feature>
<comment type="subcellular location">
    <subcellularLocation>
        <location evidence="8">Cytoplasm</location>
    </subcellularLocation>
</comment>
<dbReference type="GO" id="GO:0000287">
    <property type="term" value="F:magnesium ion binding"/>
    <property type="evidence" value="ECO:0007669"/>
    <property type="project" value="UniProtKB-UniRule"/>
</dbReference>
<evidence type="ECO:0000313" key="11">
    <source>
        <dbReference type="Proteomes" id="UP000177876"/>
    </source>
</evidence>
<dbReference type="FunFam" id="3.90.170.10:FF:000001">
    <property type="entry name" value="Adenylosuccinate synthetase"/>
    <property type="match status" value="1"/>
</dbReference>
<dbReference type="SMART" id="SM00788">
    <property type="entry name" value="Adenylsucc_synt"/>
    <property type="match status" value="1"/>
</dbReference>
<dbReference type="CDD" id="cd03108">
    <property type="entry name" value="AdSS"/>
    <property type="match status" value="1"/>
</dbReference>
<evidence type="ECO:0000256" key="7">
    <source>
        <dbReference type="ARBA" id="ARBA00023134"/>
    </source>
</evidence>
<dbReference type="STRING" id="1797197.A2Y75_07455"/>
<accession>A0A1F2WK78</accession>
<comment type="caution">
    <text evidence="10">The sequence shown here is derived from an EMBL/GenBank/DDBJ whole genome shotgun (WGS) entry which is preliminary data.</text>
</comment>
<dbReference type="GO" id="GO:0046040">
    <property type="term" value="P:IMP metabolic process"/>
    <property type="evidence" value="ECO:0007669"/>
    <property type="project" value="TreeGrafter"/>
</dbReference>
<keyword evidence="5 8" id="KW-0658">Purine biosynthesis</keyword>
<feature type="binding site" evidence="8">
    <location>
        <begin position="412"/>
        <end position="414"/>
    </location>
    <ligand>
        <name>GTP</name>
        <dbReference type="ChEBI" id="CHEBI:37565"/>
    </ligand>
</feature>
<dbReference type="HAMAP" id="MF_00011">
    <property type="entry name" value="Adenylosucc_synth"/>
    <property type="match status" value="1"/>
</dbReference>
<comment type="similarity">
    <text evidence="8 9">Belongs to the adenylosuccinate synthetase family.</text>
</comment>
<feature type="binding site" evidence="8">
    <location>
        <begin position="12"/>
        <end position="18"/>
    </location>
    <ligand>
        <name>GTP</name>
        <dbReference type="ChEBI" id="CHEBI:37565"/>
    </ligand>
</feature>
<feature type="binding site" evidence="8">
    <location>
        <position position="40"/>
    </location>
    <ligand>
        <name>Mg(2+)</name>
        <dbReference type="ChEBI" id="CHEBI:18420"/>
    </ligand>
</feature>
<dbReference type="NCBIfam" id="TIGR00184">
    <property type="entry name" value="purA"/>
    <property type="match status" value="1"/>
</dbReference>
<dbReference type="InterPro" id="IPR018220">
    <property type="entry name" value="Adenylosuccin_syn_GTP-bd"/>
</dbReference>
<feature type="binding site" evidence="8">
    <location>
        <position position="304"/>
    </location>
    <ligand>
        <name>GTP</name>
        <dbReference type="ChEBI" id="CHEBI:37565"/>
    </ligand>
</feature>
<dbReference type="GO" id="GO:0004019">
    <property type="term" value="F:adenylosuccinate synthase activity"/>
    <property type="evidence" value="ECO:0007669"/>
    <property type="project" value="UniProtKB-UniRule"/>
</dbReference>
<reference evidence="10 11" key="1">
    <citation type="journal article" date="2016" name="Nat. Commun.">
        <title>Thousands of microbial genomes shed light on interconnected biogeochemical processes in an aquifer system.</title>
        <authorList>
            <person name="Anantharaman K."/>
            <person name="Brown C.T."/>
            <person name="Hug L.A."/>
            <person name="Sharon I."/>
            <person name="Castelle C.J."/>
            <person name="Probst A.J."/>
            <person name="Thomas B.C."/>
            <person name="Singh A."/>
            <person name="Wilkins M.J."/>
            <person name="Karaoz U."/>
            <person name="Brodie E.L."/>
            <person name="Williams K.H."/>
            <person name="Hubbard S.S."/>
            <person name="Banfield J.F."/>
        </authorList>
    </citation>
    <scope>NUCLEOTIDE SEQUENCE [LARGE SCALE GENOMIC DNA]</scope>
</reference>
<feature type="binding site" evidence="8">
    <location>
        <begin position="330"/>
        <end position="332"/>
    </location>
    <ligand>
        <name>GTP</name>
        <dbReference type="ChEBI" id="CHEBI:37565"/>
    </ligand>
</feature>
<dbReference type="PANTHER" id="PTHR11846:SF0">
    <property type="entry name" value="ADENYLOSUCCINATE SYNTHETASE"/>
    <property type="match status" value="1"/>
</dbReference>
<feature type="binding site" evidence="8">
    <location>
        <position position="13"/>
    </location>
    <ligand>
        <name>Mg(2+)</name>
        <dbReference type="ChEBI" id="CHEBI:18420"/>
    </ligand>
</feature>
<dbReference type="InterPro" id="IPR042111">
    <property type="entry name" value="Adenylosuccinate_synth_dom3"/>
</dbReference>
<gene>
    <name evidence="8" type="primary">purA</name>
    <name evidence="10" type="ORF">A2Y75_07455</name>
</gene>
<feature type="binding site" description="in other chain" evidence="8">
    <location>
        <position position="223"/>
    </location>
    <ligand>
        <name>IMP</name>
        <dbReference type="ChEBI" id="CHEBI:58053"/>
        <note>ligand shared between dimeric partners</note>
    </ligand>
</feature>
<evidence type="ECO:0000313" key="10">
    <source>
        <dbReference type="EMBL" id="OFW57259.1"/>
    </source>
</evidence>
<dbReference type="SUPFAM" id="SSF52540">
    <property type="entry name" value="P-loop containing nucleoside triphosphate hydrolases"/>
    <property type="match status" value="1"/>
</dbReference>
<evidence type="ECO:0000256" key="6">
    <source>
        <dbReference type="ARBA" id="ARBA00022842"/>
    </source>
</evidence>
<dbReference type="EC" id="6.3.4.4" evidence="8 9"/>
<name>A0A1F2WK78_9ACTN</name>
<dbReference type="InterPro" id="IPR042109">
    <property type="entry name" value="Adenylosuccinate_synth_dom1"/>
</dbReference>
<comment type="catalytic activity">
    <reaction evidence="8 9">
        <text>IMP + L-aspartate + GTP = N(6)-(1,2-dicarboxyethyl)-AMP + GDP + phosphate + 2 H(+)</text>
        <dbReference type="Rhea" id="RHEA:15753"/>
        <dbReference type="ChEBI" id="CHEBI:15378"/>
        <dbReference type="ChEBI" id="CHEBI:29991"/>
        <dbReference type="ChEBI" id="CHEBI:37565"/>
        <dbReference type="ChEBI" id="CHEBI:43474"/>
        <dbReference type="ChEBI" id="CHEBI:57567"/>
        <dbReference type="ChEBI" id="CHEBI:58053"/>
        <dbReference type="ChEBI" id="CHEBI:58189"/>
        <dbReference type="EC" id="6.3.4.4"/>
    </reaction>
</comment>
<dbReference type="GO" id="GO:0005525">
    <property type="term" value="F:GTP binding"/>
    <property type="evidence" value="ECO:0007669"/>
    <property type="project" value="UniProtKB-UniRule"/>
</dbReference>
<dbReference type="EMBL" id="MELK01000035">
    <property type="protein sequence ID" value="OFW57259.1"/>
    <property type="molecule type" value="Genomic_DNA"/>
</dbReference>
<dbReference type="FunFam" id="1.10.300.10:FF:000001">
    <property type="entry name" value="Adenylosuccinate synthetase"/>
    <property type="match status" value="1"/>
</dbReference>
<keyword evidence="6 8" id="KW-0460">Magnesium</keyword>
<keyword evidence="3 8" id="KW-0479">Metal-binding</keyword>
<feature type="binding site" evidence="8">
    <location>
        <position position="142"/>
    </location>
    <ligand>
        <name>IMP</name>
        <dbReference type="ChEBI" id="CHEBI:58053"/>
        <note>ligand shared between dimeric partners</note>
    </ligand>
</feature>
<feature type="binding site" description="in other chain" evidence="8">
    <location>
        <position position="302"/>
    </location>
    <ligand>
        <name>IMP</name>
        <dbReference type="ChEBI" id="CHEBI:58053"/>
        <note>ligand shared between dimeric partners</note>
    </ligand>
</feature>
<dbReference type="GO" id="GO:0044208">
    <property type="term" value="P:'de novo' AMP biosynthetic process"/>
    <property type="evidence" value="ECO:0007669"/>
    <property type="project" value="UniProtKB-UniRule"/>
</dbReference>
<dbReference type="Gene3D" id="3.90.170.10">
    <property type="entry name" value="Adenylosuccinate Synthetase, subunit A, domain 3"/>
    <property type="match status" value="1"/>
</dbReference>
<dbReference type="NCBIfam" id="NF002223">
    <property type="entry name" value="PRK01117.1"/>
    <property type="match status" value="1"/>
</dbReference>
<evidence type="ECO:0000256" key="2">
    <source>
        <dbReference type="ARBA" id="ARBA00022598"/>
    </source>
</evidence>
<evidence type="ECO:0000256" key="4">
    <source>
        <dbReference type="ARBA" id="ARBA00022741"/>
    </source>
</evidence>
<dbReference type="Gene3D" id="3.40.440.10">
    <property type="entry name" value="Adenylosuccinate Synthetase, subunit A, domain 1"/>
    <property type="match status" value="1"/>
</dbReference>
<comment type="function">
    <text evidence="8">Plays an important role in the de novo pathway of purine nucleotide biosynthesis. Catalyzes the first committed step in the biosynthesis of AMP from IMP.</text>
</comment>
<evidence type="ECO:0000256" key="8">
    <source>
        <dbReference type="HAMAP-Rule" id="MF_00011"/>
    </source>
</evidence>
<dbReference type="UniPathway" id="UPA00075">
    <property type="reaction ID" value="UER00335"/>
</dbReference>
<feature type="binding site" description="in other chain" evidence="8">
    <location>
        <begin position="38"/>
        <end position="41"/>
    </location>
    <ligand>
        <name>IMP</name>
        <dbReference type="ChEBI" id="CHEBI:58053"/>
        <note>ligand shared between dimeric partners</note>
    </ligand>
</feature>
<dbReference type="Pfam" id="PF00709">
    <property type="entry name" value="Adenylsucc_synt"/>
    <property type="match status" value="1"/>
</dbReference>
<dbReference type="PANTHER" id="PTHR11846">
    <property type="entry name" value="ADENYLOSUCCINATE SYNTHETASE"/>
    <property type="match status" value="1"/>
</dbReference>
<protein>
    <recommendedName>
        <fullName evidence="8 9">Adenylosuccinate synthetase</fullName>
        <shortName evidence="8">AMPSase</shortName>
        <shortName evidence="8">AdSS</shortName>
        <ecNumber evidence="8 9">6.3.4.4</ecNumber>
    </recommendedName>
    <alternativeName>
        <fullName evidence="8">IMP--aspartate ligase</fullName>
    </alternativeName>
</protein>